<evidence type="ECO:0000313" key="1">
    <source>
        <dbReference type="EMBL" id="CAD1472496.1"/>
    </source>
</evidence>
<dbReference type="Proteomes" id="UP000752696">
    <property type="component" value="Unassembled WGS sequence"/>
</dbReference>
<sequence length="78" mass="9042">KIVNAQLIGFPPEWYTYNCLFMITNEFYDCTLSVSFTKKIMLPGGLMIQLKYPDVHNVALVSRYRFDRAVMRSSADVI</sequence>
<gene>
    <name evidence="1" type="ORF">MHI_LOCUS301315</name>
</gene>
<comment type="caution">
    <text evidence="1">The sequence shown here is derived from an EMBL/GenBank/DDBJ whole genome shotgun (WGS) entry which is preliminary data.</text>
</comment>
<protein>
    <submittedName>
        <fullName evidence="1">Uncharacterized protein</fullName>
    </submittedName>
</protein>
<organism evidence="1 2">
    <name type="scientific">Heterotrigona itama</name>
    <dbReference type="NCBI Taxonomy" id="395501"/>
    <lineage>
        <taxon>Eukaryota</taxon>
        <taxon>Metazoa</taxon>
        <taxon>Ecdysozoa</taxon>
        <taxon>Arthropoda</taxon>
        <taxon>Hexapoda</taxon>
        <taxon>Insecta</taxon>
        <taxon>Pterygota</taxon>
        <taxon>Neoptera</taxon>
        <taxon>Endopterygota</taxon>
        <taxon>Hymenoptera</taxon>
        <taxon>Apocrita</taxon>
        <taxon>Aculeata</taxon>
        <taxon>Apoidea</taxon>
        <taxon>Anthophila</taxon>
        <taxon>Apidae</taxon>
        <taxon>Heterotrigona</taxon>
    </lineage>
</organism>
<feature type="non-terminal residue" evidence="1">
    <location>
        <position position="78"/>
    </location>
</feature>
<dbReference type="AlphaFoldDB" id="A0A6V7H0T1"/>
<name>A0A6V7H0T1_9HYME</name>
<evidence type="ECO:0000313" key="2">
    <source>
        <dbReference type="Proteomes" id="UP000752696"/>
    </source>
</evidence>
<keyword evidence="2" id="KW-1185">Reference proteome</keyword>
<accession>A0A6V7H0T1</accession>
<feature type="non-terminal residue" evidence="1">
    <location>
        <position position="1"/>
    </location>
</feature>
<reference evidence="1" key="1">
    <citation type="submission" date="2020-07" db="EMBL/GenBank/DDBJ databases">
        <authorList>
            <person name="Nazaruddin N."/>
        </authorList>
    </citation>
    <scope>NUCLEOTIDE SEQUENCE</scope>
</reference>
<proteinExistence type="predicted"/>
<dbReference type="EMBL" id="CAJDYZ010005444">
    <property type="protein sequence ID" value="CAD1472496.1"/>
    <property type="molecule type" value="Genomic_DNA"/>
</dbReference>